<dbReference type="SUPFAM" id="SSF49562">
    <property type="entry name" value="C2 domain (Calcium/lipid-binding domain, CaLB)"/>
    <property type="match status" value="1"/>
</dbReference>
<dbReference type="Pfam" id="PF00168">
    <property type="entry name" value="C2"/>
    <property type="match status" value="1"/>
</dbReference>
<evidence type="ECO:0000313" key="2">
    <source>
        <dbReference type="EMBL" id="CAA7391900.1"/>
    </source>
</evidence>
<dbReference type="EMBL" id="LR746265">
    <property type="protein sequence ID" value="CAA7391900.1"/>
    <property type="molecule type" value="Genomic_DNA"/>
</dbReference>
<name>A0A7I8K3X3_SPIIN</name>
<sequence length="159" mass="17108">MEILDITVLSAEKLSLGQRPIKKNAFVALRTDSQNQATTALRADGGSYPHWNQRLTLAMPPSSRSVTVEVRCKTGADVRTLGRVTIPAADFHGGLLPAGYLHFLSYRLRDPHGNHNGIINLSVRVRPAPPPPPPPPPALPWAGAGVALPSLAANWESMK</sequence>
<feature type="domain" description="C2" evidence="1">
    <location>
        <begin position="1"/>
        <end position="101"/>
    </location>
</feature>
<dbReference type="OrthoDB" id="884464at2759"/>
<dbReference type="SMART" id="SM00239">
    <property type="entry name" value="C2"/>
    <property type="match status" value="1"/>
</dbReference>
<dbReference type="Proteomes" id="UP000663760">
    <property type="component" value="Chromosome 2"/>
</dbReference>
<dbReference type="PANTHER" id="PTHR32246">
    <property type="entry name" value="INGRESSION PROTEIN FIC1"/>
    <property type="match status" value="1"/>
</dbReference>
<dbReference type="AlphaFoldDB" id="A0A7I8K3X3"/>
<evidence type="ECO:0000313" key="3">
    <source>
        <dbReference type="Proteomes" id="UP000663760"/>
    </source>
</evidence>
<evidence type="ECO:0000259" key="1">
    <source>
        <dbReference type="PROSITE" id="PS50004"/>
    </source>
</evidence>
<dbReference type="PANTHER" id="PTHR32246:SF17">
    <property type="entry name" value="BON1-ASSOCIATED PROTEIN 2"/>
    <property type="match status" value="1"/>
</dbReference>
<dbReference type="GO" id="GO:0006952">
    <property type="term" value="P:defense response"/>
    <property type="evidence" value="ECO:0007669"/>
    <property type="project" value="InterPro"/>
</dbReference>
<dbReference type="InterPro" id="IPR044750">
    <property type="entry name" value="C2_SRC2/BAP"/>
</dbReference>
<organism evidence="2 3">
    <name type="scientific">Spirodela intermedia</name>
    <name type="common">Intermediate duckweed</name>
    <dbReference type="NCBI Taxonomy" id="51605"/>
    <lineage>
        <taxon>Eukaryota</taxon>
        <taxon>Viridiplantae</taxon>
        <taxon>Streptophyta</taxon>
        <taxon>Embryophyta</taxon>
        <taxon>Tracheophyta</taxon>
        <taxon>Spermatophyta</taxon>
        <taxon>Magnoliopsida</taxon>
        <taxon>Liliopsida</taxon>
        <taxon>Araceae</taxon>
        <taxon>Lemnoideae</taxon>
        <taxon>Spirodela</taxon>
    </lineage>
</organism>
<keyword evidence="3" id="KW-1185">Reference proteome</keyword>
<reference evidence="2" key="1">
    <citation type="submission" date="2020-02" db="EMBL/GenBank/DDBJ databases">
        <authorList>
            <person name="Scholz U."/>
            <person name="Mascher M."/>
            <person name="Fiebig A."/>
        </authorList>
    </citation>
    <scope>NUCLEOTIDE SEQUENCE</scope>
</reference>
<gene>
    <name evidence="2" type="ORF">SI8410_02003099</name>
</gene>
<dbReference type="CDD" id="cd04051">
    <property type="entry name" value="C2_SRC2_like"/>
    <property type="match status" value="1"/>
</dbReference>
<proteinExistence type="predicted"/>
<protein>
    <recommendedName>
        <fullName evidence="1">C2 domain-containing protein</fullName>
    </recommendedName>
</protein>
<dbReference type="InterPro" id="IPR000008">
    <property type="entry name" value="C2_dom"/>
</dbReference>
<dbReference type="PROSITE" id="PS50004">
    <property type="entry name" value="C2"/>
    <property type="match status" value="1"/>
</dbReference>
<dbReference type="Gene3D" id="2.60.40.150">
    <property type="entry name" value="C2 domain"/>
    <property type="match status" value="1"/>
</dbReference>
<dbReference type="InterPro" id="IPR035892">
    <property type="entry name" value="C2_domain_sf"/>
</dbReference>
<accession>A0A7I8K3X3</accession>